<feature type="compositionally biased region" description="Basic and acidic residues" evidence="1">
    <location>
        <begin position="52"/>
        <end position="63"/>
    </location>
</feature>
<comment type="caution">
    <text evidence="2">The sequence shown here is derived from an EMBL/GenBank/DDBJ whole genome shotgun (WGS) entry which is preliminary data.</text>
</comment>
<dbReference type="EMBL" id="JAHRIQ010011701">
    <property type="protein sequence ID" value="MEQ2223953.1"/>
    <property type="molecule type" value="Genomic_DNA"/>
</dbReference>
<reference evidence="2 3" key="1">
    <citation type="submission" date="2021-06" db="EMBL/GenBank/DDBJ databases">
        <authorList>
            <person name="Palmer J.M."/>
        </authorList>
    </citation>
    <scope>NUCLEOTIDE SEQUENCE [LARGE SCALE GENOMIC DNA]</scope>
    <source>
        <strain evidence="3">if_2019</strain>
        <tissue evidence="2">Muscle</tissue>
    </source>
</reference>
<evidence type="ECO:0000256" key="1">
    <source>
        <dbReference type="SAM" id="MobiDB-lite"/>
    </source>
</evidence>
<keyword evidence="3" id="KW-1185">Reference proteome</keyword>
<proteinExistence type="predicted"/>
<evidence type="ECO:0000313" key="3">
    <source>
        <dbReference type="Proteomes" id="UP001482620"/>
    </source>
</evidence>
<protein>
    <submittedName>
        <fullName evidence="2">Uncharacterized protein</fullName>
    </submittedName>
</protein>
<dbReference type="Proteomes" id="UP001482620">
    <property type="component" value="Unassembled WGS sequence"/>
</dbReference>
<sequence length="104" mass="12200">MSLCNIIKLENRMYKLIPQSSRRRQLEAELKGGLHERMSRWLKPEVGMQPARRTESPAVDRTDGAPSSSLENHRCRKESWSSFQIWIHGSKFVFLIRRDAWSDS</sequence>
<accession>A0ABV0STL7</accession>
<evidence type="ECO:0000313" key="2">
    <source>
        <dbReference type="EMBL" id="MEQ2223953.1"/>
    </source>
</evidence>
<name>A0ABV0STL7_9TELE</name>
<organism evidence="2 3">
    <name type="scientific">Ilyodon furcidens</name>
    <name type="common">goldbreast splitfin</name>
    <dbReference type="NCBI Taxonomy" id="33524"/>
    <lineage>
        <taxon>Eukaryota</taxon>
        <taxon>Metazoa</taxon>
        <taxon>Chordata</taxon>
        <taxon>Craniata</taxon>
        <taxon>Vertebrata</taxon>
        <taxon>Euteleostomi</taxon>
        <taxon>Actinopterygii</taxon>
        <taxon>Neopterygii</taxon>
        <taxon>Teleostei</taxon>
        <taxon>Neoteleostei</taxon>
        <taxon>Acanthomorphata</taxon>
        <taxon>Ovalentaria</taxon>
        <taxon>Atherinomorphae</taxon>
        <taxon>Cyprinodontiformes</taxon>
        <taxon>Goodeidae</taxon>
        <taxon>Ilyodon</taxon>
    </lineage>
</organism>
<feature type="region of interest" description="Disordered" evidence="1">
    <location>
        <begin position="45"/>
        <end position="77"/>
    </location>
</feature>
<gene>
    <name evidence="2" type="ORF">ILYODFUR_002447</name>
</gene>